<dbReference type="InterPro" id="IPR011009">
    <property type="entry name" value="Kinase-like_dom_sf"/>
</dbReference>
<reference evidence="1 2" key="1">
    <citation type="submission" date="2024-09" db="EMBL/GenBank/DDBJ databases">
        <authorList>
            <person name="Sun Q."/>
            <person name="Mori K."/>
        </authorList>
    </citation>
    <scope>NUCLEOTIDE SEQUENCE [LARGE SCALE GENOMIC DNA]</scope>
    <source>
        <strain evidence="1 2">TISTR 1856</strain>
    </source>
</reference>
<gene>
    <name evidence="1" type="ORF">ACFFVI_01820</name>
</gene>
<evidence type="ECO:0008006" key="3">
    <source>
        <dbReference type="Google" id="ProtNLM"/>
    </source>
</evidence>
<name>A0ABV5LNM2_9ACTN</name>
<protein>
    <recommendedName>
        <fullName evidence="3">Phosphotransferase family enzyme</fullName>
    </recommendedName>
</protein>
<accession>A0ABV5LNM2</accession>
<dbReference type="SUPFAM" id="SSF56112">
    <property type="entry name" value="Protein kinase-like (PK-like)"/>
    <property type="match status" value="1"/>
</dbReference>
<dbReference type="RefSeq" id="WP_380140071.1">
    <property type="nucleotide sequence ID" value="NZ_JBHLUI010000012.1"/>
</dbReference>
<evidence type="ECO:0000313" key="2">
    <source>
        <dbReference type="Proteomes" id="UP001589748"/>
    </source>
</evidence>
<dbReference type="Proteomes" id="UP001589748">
    <property type="component" value="Unassembled WGS sequence"/>
</dbReference>
<dbReference type="EMBL" id="JBHMDM010000001">
    <property type="protein sequence ID" value="MFB9375695.1"/>
    <property type="molecule type" value="Genomic_DNA"/>
</dbReference>
<organism evidence="1 2">
    <name type="scientific">Kineococcus gynurae</name>
    <dbReference type="NCBI Taxonomy" id="452979"/>
    <lineage>
        <taxon>Bacteria</taxon>
        <taxon>Bacillati</taxon>
        <taxon>Actinomycetota</taxon>
        <taxon>Actinomycetes</taxon>
        <taxon>Kineosporiales</taxon>
        <taxon>Kineosporiaceae</taxon>
        <taxon>Kineococcus</taxon>
    </lineage>
</organism>
<keyword evidence="2" id="KW-1185">Reference proteome</keyword>
<comment type="caution">
    <text evidence="1">The sequence shown here is derived from an EMBL/GenBank/DDBJ whole genome shotgun (WGS) entry which is preliminary data.</text>
</comment>
<evidence type="ECO:0000313" key="1">
    <source>
        <dbReference type="EMBL" id="MFB9375695.1"/>
    </source>
</evidence>
<sequence length="379" mass="40730">MDVVTALRHHLERPTLQLLDQREEPLEHDISAPTTASVTRVHLHLRDPLGDLRLSCVRKVLQAARHGLPPVIPPEVIAHLDAVIPWRLESDVLTPALAAAMPPGLRAPEVLARLERPDDRIELWLRDVEPVPASWTAGDTVHAARLLGRLAARRRDEPQPAGPRFLDTYRWESVAVWSAPRLLDPATWAHPVFRDPAVVGLRGPLLALVAGLPRLDERLAAVPVLPAHGDATPLNLLRPGVDPDDLVLLDWASATPGPAGWDVVPLVFGLAECGRQDVSDARAVLDDAIAAYGAGLAEEGFELAPDRLRTAVVTAAQLRYAFTTLPLGVLDGVPLPDPDPSAYLARRAALVRCVLDLTPGGPGEGGVGRGRLAGWSATS</sequence>
<proteinExistence type="predicted"/>